<dbReference type="Proteomes" id="UP000194933">
    <property type="component" value="Unassembled WGS sequence"/>
</dbReference>
<organism evidence="2 3">
    <name type="scientific">Candidatus Enterococcus wittei</name>
    <dbReference type="NCBI Taxonomy" id="1987383"/>
    <lineage>
        <taxon>Bacteria</taxon>
        <taxon>Bacillati</taxon>
        <taxon>Bacillota</taxon>
        <taxon>Bacilli</taxon>
        <taxon>Lactobacillales</taxon>
        <taxon>Enterococcaceae</taxon>
        <taxon>Enterococcus</taxon>
    </lineage>
</organism>
<dbReference type="Gene3D" id="3.40.50.620">
    <property type="entry name" value="HUPs"/>
    <property type="match status" value="1"/>
</dbReference>
<reference evidence="2 3" key="1">
    <citation type="submission" date="2017-05" db="EMBL/GenBank/DDBJ databases">
        <title>The Genome Sequence of Enterococcus sp. 10A9_DIV0425.</title>
        <authorList>
            <consortium name="The Broad Institute Genomics Platform"/>
            <consortium name="The Broad Institute Genomic Center for Infectious Diseases"/>
            <person name="Earl A."/>
            <person name="Manson A."/>
            <person name="Schwartman J."/>
            <person name="Gilmore M."/>
            <person name="Abouelleil A."/>
            <person name="Cao P."/>
            <person name="Chapman S."/>
            <person name="Cusick C."/>
            <person name="Shea T."/>
            <person name="Young S."/>
            <person name="Neafsey D."/>
            <person name="Nusbaum C."/>
            <person name="Birren B."/>
        </authorList>
    </citation>
    <scope>NUCLEOTIDE SEQUENCE [LARGE SCALE GENOMIC DNA]</scope>
    <source>
        <strain evidence="2 3">10A9_DIV0425</strain>
    </source>
</reference>
<accession>A0A2C9XQX9</accession>
<dbReference type="AlphaFoldDB" id="A0A2C9XQX9"/>
<comment type="caution">
    <text evidence="2">The sequence shown here is derived from an EMBL/GenBank/DDBJ whole genome shotgun (WGS) entry which is preliminary data.</text>
</comment>
<dbReference type="PANTHER" id="PTHR30336">
    <property type="entry name" value="INNER MEMBRANE PROTEIN, PROBABLE PERMEASE"/>
    <property type="match status" value="1"/>
</dbReference>
<keyword evidence="3" id="KW-1185">Reference proteome</keyword>
<dbReference type="InterPro" id="IPR014729">
    <property type="entry name" value="Rossmann-like_a/b/a_fold"/>
</dbReference>
<evidence type="ECO:0000313" key="2">
    <source>
        <dbReference type="EMBL" id="OTP12559.1"/>
    </source>
</evidence>
<evidence type="ECO:0000259" key="1">
    <source>
        <dbReference type="Pfam" id="PF02698"/>
    </source>
</evidence>
<name>A0A2C9XQX9_9ENTE</name>
<dbReference type="Pfam" id="PF02698">
    <property type="entry name" value="DUF218"/>
    <property type="match status" value="1"/>
</dbReference>
<protein>
    <recommendedName>
        <fullName evidence="1">DUF218 domain-containing protein</fullName>
    </recommendedName>
</protein>
<dbReference type="InterPro" id="IPR051599">
    <property type="entry name" value="Cell_Envelope_Assoc"/>
</dbReference>
<gene>
    <name evidence="2" type="ORF">A5844_000792</name>
</gene>
<evidence type="ECO:0000313" key="3">
    <source>
        <dbReference type="Proteomes" id="UP000194933"/>
    </source>
</evidence>
<dbReference type="RefSeq" id="WP_086283974.1">
    <property type="nucleotide sequence ID" value="NZ_NGMO01000001.1"/>
</dbReference>
<dbReference type="GO" id="GO:0005886">
    <property type="term" value="C:plasma membrane"/>
    <property type="evidence" value="ECO:0007669"/>
    <property type="project" value="TreeGrafter"/>
</dbReference>
<dbReference type="EMBL" id="NGMO01000001">
    <property type="protein sequence ID" value="OTP12559.1"/>
    <property type="molecule type" value="Genomic_DNA"/>
</dbReference>
<feature type="domain" description="DUF218" evidence="1">
    <location>
        <begin position="48"/>
        <end position="184"/>
    </location>
</feature>
<dbReference type="STRING" id="1987383.A5844_000792"/>
<dbReference type="PANTHER" id="PTHR30336:SF20">
    <property type="entry name" value="DUF218 DOMAIN-CONTAINING PROTEIN"/>
    <property type="match status" value="1"/>
</dbReference>
<proteinExistence type="predicted"/>
<dbReference type="CDD" id="cd06259">
    <property type="entry name" value="YdcF-like"/>
    <property type="match status" value="1"/>
</dbReference>
<dbReference type="Gene3D" id="1.10.3620.10">
    <property type="entry name" value="YdcF like domain"/>
    <property type="match status" value="1"/>
</dbReference>
<sequence>MHQDSTAQQIQDWNQMLRFLAEPVKTKLSELSAPMLVLAGNCLPFLADEAAQMYLNQQVDQLFLVGGVGHATKYLYENFEKQGIFFEKGLSESELYARYLLEKYQIPKEALILETHSTNSGENALFALNLLKEKGSLPSKLLVMNDPTLQRRTKATFEKVWRGESVVIQNYVPFIPEIIDRSEKWVFSDERFNGWPAEYFQALVLGEMSRLKDDENGYGPKGKGYIEHIDIPETVWQAYERVVKNTDGKLSRM</sequence>
<dbReference type="InterPro" id="IPR003848">
    <property type="entry name" value="DUF218"/>
</dbReference>